<protein>
    <submittedName>
        <fullName evidence="2">Uncharacterized protein</fullName>
    </submittedName>
</protein>
<gene>
    <name evidence="2" type="ORF">PRZ48_011919</name>
</gene>
<evidence type="ECO:0000256" key="1">
    <source>
        <dbReference type="SAM" id="MobiDB-lite"/>
    </source>
</evidence>
<dbReference type="Proteomes" id="UP001305779">
    <property type="component" value="Unassembled WGS sequence"/>
</dbReference>
<name>A0ABR0E881_ZASCE</name>
<feature type="region of interest" description="Disordered" evidence="1">
    <location>
        <begin position="229"/>
        <end position="283"/>
    </location>
</feature>
<sequence length="283" mass="31180">MAVRDPFAVSSCFAQPPNAHDFQMDDPPIRIVTSLPLDNPLQDAFYAVVSRANDPFNSTCYLSAIFSSRLEAVNHLRQLISTTAPIGYQNGAHFLAFNHFAHVIAPDGADWGEGYVFETGNGVVRTYSIQSVAWEFVLPREVREWAFGSRSVDQPTQYAESNLQPTAATALVNQQIEEDWASRIGMEGTWVSRSQQNTASNMQPTGFLPASTAPFDQQFQQAAAYNVESKSSATPVSTPSKTNVVRSQTTASRSVAFEMFVPNGPTPDVPSSKRRKPRPKKKE</sequence>
<evidence type="ECO:0000313" key="3">
    <source>
        <dbReference type="Proteomes" id="UP001305779"/>
    </source>
</evidence>
<accession>A0ABR0E881</accession>
<feature type="compositionally biased region" description="Basic residues" evidence="1">
    <location>
        <begin position="272"/>
        <end position="283"/>
    </location>
</feature>
<comment type="caution">
    <text evidence="2">The sequence shown here is derived from an EMBL/GenBank/DDBJ whole genome shotgun (WGS) entry which is preliminary data.</text>
</comment>
<dbReference type="EMBL" id="JAXOVC010000009">
    <property type="protein sequence ID" value="KAK4497468.1"/>
    <property type="molecule type" value="Genomic_DNA"/>
</dbReference>
<reference evidence="2 3" key="1">
    <citation type="journal article" date="2023" name="G3 (Bethesda)">
        <title>A chromosome-level genome assembly of Zasmidium syzygii isolated from banana leaves.</title>
        <authorList>
            <person name="van Westerhoven A.C."/>
            <person name="Mehrabi R."/>
            <person name="Talebi R."/>
            <person name="Steentjes M.B.F."/>
            <person name="Corcolon B."/>
            <person name="Chong P.A."/>
            <person name="Kema G.H.J."/>
            <person name="Seidl M.F."/>
        </authorList>
    </citation>
    <scope>NUCLEOTIDE SEQUENCE [LARGE SCALE GENOMIC DNA]</scope>
    <source>
        <strain evidence="2 3">P124</strain>
    </source>
</reference>
<keyword evidence="3" id="KW-1185">Reference proteome</keyword>
<proteinExistence type="predicted"/>
<feature type="compositionally biased region" description="Polar residues" evidence="1">
    <location>
        <begin position="229"/>
        <end position="253"/>
    </location>
</feature>
<evidence type="ECO:0000313" key="2">
    <source>
        <dbReference type="EMBL" id="KAK4497468.1"/>
    </source>
</evidence>
<organism evidence="2 3">
    <name type="scientific">Zasmidium cellare</name>
    <name type="common">Wine cellar mold</name>
    <name type="synonym">Racodium cellare</name>
    <dbReference type="NCBI Taxonomy" id="395010"/>
    <lineage>
        <taxon>Eukaryota</taxon>
        <taxon>Fungi</taxon>
        <taxon>Dikarya</taxon>
        <taxon>Ascomycota</taxon>
        <taxon>Pezizomycotina</taxon>
        <taxon>Dothideomycetes</taxon>
        <taxon>Dothideomycetidae</taxon>
        <taxon>Mycosphaerellales</taxon>
        <taxon>Mycosphaerellaceae</taxon>
        <taxon>Zasmidium</taxon>
    </lineage>
</organism>